<keyword evidence="2" id="KW-1185">Reference proteome</keyword>
<proteinExistence type="predicted"/>
<organism evidence="1 2">
    <name type="scientific">Ornithinimicrobium cryptoxanthini</name>
    <dbReference type="NCBI Taxonomy" id="2934161"/>
    <lineage>
        <taxon>Bacteria</taxon>
        <taxon>Bacillati</taxon>
        <taxon>Actinomycetota</taxon>
        <taxon>Actinomycetes</taxon>
        <taxon>Micrococcales</taxon>
        <taxon>Ornithinimicrobiaceae</taxon>
        <taxon>Ornithinimicrobium</taxon>
    </lineage>
</organism>
<gene>
    <name evidence="1" type="ORF">NF557_08180</name>
</gene>
<dbReference type="EMBL" id="CP099490">
    <property type="protein sequence ID" value="USQ77854.1"/>
    <property type="molecule type" value="Genomic_DNA"/>
</dbReference>
<name>A0ABY4YMN0_9MICO</name>
<reference evidence="1" key="1">
    <citation type="submission" date="2022-06" db="EMBL/GenBank/DDBJ databases">
        <title>Ornithinimicrobium JY.X270.</title>
        <authorList>
            <person name="Huang Y."/>
        </authorList>
    </citation>
    <scope>NUCLEOTIDE SEQUENCE</scope>
    <source>
        <strain evidence="1">JY.X270</strain>
    </source>
</reference>
<dbReference type="Proteomes" id="UP001056535">
    <property type="component" value="Chromosome"/>
</dbReference>
<dbReference type="RefSeq" id="WP_252623590.1">
    <property type="nucleotide sequence ID" value="NZ_CP099490.1"/>
</dbReference>
<evidence type="ECO:0000313" key="2">
    <source>
        <dbReference type="Proteomes" id="UP001056535"/>
    </source>
</evidence>
<evidence type="ECO:0008006" key="3">
    <source>
        <dbReference type="Google" id="ProtNLM"/>
    </source>
</evidence>
<evidence type="ECO:0000313" key="1">
    <source>
        <dbReference type="EMBL" id="USQ77854.1"/>
    </source>
</evidence>
<accession>A0ABY4YMN0</accession>
<sequence length="157" mass="16925">MSSVKVQIGVRGEFPRAVREELSGFVESPVPGGSILRGVVPDQASLLGVLERLHFAGLSLDDVERLDPGPVDPTRHVGAHPETEPGLQVRIQVEGNVAAYILRALDSVPQVEQRFTTTFEVLLADQDALFAVLSRLEASATVIREIHVAQDPSQTLG</sequence>
<protein>
    <recommendedName>
        <fullName evidence="3">ACT domain-containing protein</fullName>
    </recommendedName>
</protein>